<reference evidence="7 8" key="1">
    <citation type="submission" date="2017-09" db="EMBL/GenBank/DDBJ databases">
        <title>Genome sequencing of Besnoitia besnoiti strain Bb-Ger1.</title>
        <authorList>
            <person name="Schares G."/>
            <person name="Venepally P."/>
            <person name="Lorenzi H.A."/>
        </authorList>
    </citation>
    <scope>NUCLEOTIDE SEQUENCE [LARGE SCALE GENOMIC DNA]</scope>
    <source>
        <strain evidence="7 8">Bb-Ger1</strain>
    </source>
</reference>
<feature type="transmembrane region" description="Helical" evidence="6">
    <location>
        <begin position="190"/>
        <end position="214"/>
    </location>
</feature>
<feature type="transmembrane region" description="Helical" evidence="6">
    <location>
        <begin position="234"/>
        <end position="254"/>
    </location>
</feature>
<gene>
    <name evidence="7" type="ORF">BESB_052070</name>
</gene>
<dbReference type="VEuPathDB" id="ToxoDB:BESB_052070"/>
<organism evidence="7 8">
    <name type="scientific">Besnoitia besnoiti</name>
    <name type="common">Apicomplexan protozoan</name>
    <dbReference type="NCBI Taxonomy" id="94643"/>
    <lineage>
        <taxon>Eukaryota</taxon>
        <taxon>Sar</taxon>
        <taxon>Alveolata</taxon>
        <taxon>Apicomplexa</taxon>
        <taxon>Conoidasida</taxon>
        <taxon>Coccidia</taxon>
        <taxon>Eucoccidiorida</taxon>
        <taxon>Eimeriorina</taxon>
        <taxon>Sarcocystidae</taxon>
        <taxon>Besnoitia</taxon>
    </lineage>
</organism>
<dbReference type="InterPro" id="IPR005178">
    <property type="entry name" value="Ostalpha/TMEM184C"/>
</dbReference>
<evidence type="ECO:0000313" key="8">
    <source>
        <dbReference type="Proteomes" id="UP000224006"/>
    </source>
</evidence>
<dbReference type="GeneID" id="40310136"/>
<feature type="transmembrane region" description="Helical" evidence="6">
    <location>
        <begin position="581"/>
        <end position="603"/>
    </location>
</feature>
<feature type="region of interest" description="Disordered" evidence="5">
    <location>
        <begin position="326"/>
        <end position="548"/>
    </location>
</feature>
<dbReference type="OrthoDB" id="333841at2759"/>
<dbReference type="RefSeq" id="XP_029219565.1">
    <property type="nucleotide sequence ID" value="XM_029363642.1"/>
</dbReference>
<name>A0A2A9MHY0_BESBE</name>
<feature type="region of interest" description="Disordered" evidence="5">
    <location>
        <begin position="51"/>
        <end position="94"/>
    </location>
</feature>
<evidence type="ECO:0000256" key="5">
    <source>
        <dbReference type="SAM" id="MobiDB-lite"/>
    </source>
</evidence>
<feature type="region of interest" description="Disordered" evidence="5">
    <location>
        <begin position="803"/>
        <end position="824"/>
    </location>
</feature>
<protein>
    <recommendedName>
        <fullName evidence="9">Transmembrane protein</fullName>
    </recommendedName>
</protein>
<feature type="compositionally biased region" description="Basic and acidic residues" evidence="5">
    <location>
        <begin position="810"/>
        <end position="823"/>
    </location>
</feature>
<feature type="compositionally biased region" description="Basic and acidic residues" evidence="5">
    <location>
        <begin position="371"/>
        <end position="404"/>
    </location>
</feature>
<feature type="transmembrane region" description="Helical" evidence="6">
    <location>
        <begin position="666"/>
        <end position="685"/>
    </location>
</feature>
<feature type="compositionally biased region" description="Basic and acidic residues" evidence="5">
    <location>
        <begin position="473"/>
        <end position="493"/>
    </location>
</feature>
<evidence type="ECO:0008006" key="9">
    <source>
        <dbReference type="Google" id="ProtNLM"/>
    </source>
</evidence>
<feature type="region of interest" description="Disordered" evidence="5">
    <location>
        <begin position="1"/>
        <end position="39"/>
    </location>
</feature>
<evidence type="ECO:0000256" key="6">
    <source>
        <dbReference type="SAM" id="Phobius"/>
    </source>
</evidence>
<keyword evidence="2 6" id="KW-0812">Transmembrane</keyword>
<evidence type="ECO:0000256" key="4">
    <source>
        <dbReference type="ARBA" id="ARBA00023136"/>
    </source>
</evidence>
<evidence type="ECO:0000256" key="3">
    <source>
        <dbReference type="ARBA" id="ARBA00022989"/>
    </source>
</evidence>
<dbReference type="AlphaFoldDB" id="A0A2A9MHY0"/>
<dbReference type="Pfam" id="PF03619">
    <property type="entry name" value="Solute_trans_a"/>
    <property type="match status" value="1"/>
</dbReference>
<feature type="compositionally biased region" description="Basic and acidic residues" evidence="5">
    <location>
        <begin position="350"/>
        <end position="361"/>
    </location>
</feature>
<evidence type="ECO:0000256" key="1">
    <source>
        <dbReference type="ARBA" id="ARBA00004141"/>
    </source>
</evidence>
<evidence type="ECO:0000313" key="7">
    <source>
        <dbReference type="EMBL" id="PFH35556.1"/>
    </source>
</evidence>
<evidence type="ECO:0000256" key="2">
    <source>
        <dbReference type="ARBA" id="ARBA00022692"/>
    </source>
</evidence>
<feature type="compositionally biased region" description="Low complexity" evidence="5">
    <location>
        <begin position="406"/>
        <end position="415"/>
    </location>
</feature>
<feature type="transmembrane region" description="Helical" evidence="6">
    <location>
        <begin position="148"/>
        <end position="169"/>
    </location>
</feature>
<dbReference type="PANTHER" id="PTHR23423">
    <property type="entry name" value="ORGANIC SOLUTE TRANSPORTER-RELATED"/>
    <property type="match status" value="1"/>
</dbReference>
<keyword evidence="4 6" id="KW-0472">Membrane</keyword>
<accession>A0A2A9MHY0</accession>
<proteinExistence type="predicted"/>
<dbReference type="KEGG" id="bbes:BESB_052070"/>
<comment type="subcellular location">
    <subcellularLocation>
        <location evidence="1">Membrane</location>
        <topology evidence="1">Multi-pass membrane protein</topology>
    </subcellularLocation>
</comment>
<sequence>MSPSEAAEEQLTGAGMHSEREPSPQPASEESPSASPGLALKRAAASFLLSSLEEKTSSASSPSLRSPPLSLPHPTSSSAAAPFASPPASASSSSVSSARGVLARRYLMPIPKRAETTGAMRKVAGPASHGSAGRDAYHRQHTGATRPWMWAAASLSCLACLLVWLLHRMRLHRVAVRLQKKIGSCFPPPVVYAYGRLFTFFPLSASCGWLALLFPQLALLCRVLLHLYEVACLHWFWALMFDLLGGPDSALLVVNSSPEKETRFLYGARPARAEATAEATAAADAPAARRHAMWLLLSRAVLDRLPRPKERCIGDGECLILACGGEGGGDTKEKQDAEEPGQEAAARRRRGEDNAREEGPSEHAQAGTGSRDAKDARTCQGEGEERVGEREENVEDIPREKEGEDSSSSTTTATTPRYALAGAGTGEPFASAQRGNREGVEREGQSERDEDEGDKAAQPRSCAAGDSQGSETGPRRQSERERQPERLLQERRRTSPSIRSKTGAGRSGQQSPTSEAEGRCADVEKGREREGETASEKDEAEGGGESQYSGAPLRRIWCVPPLCCFAARSKKREFRARDIRLSFLCLLPYTFLSCAVTVLSSLVPSTLFLVRASSASPREPPCAGTSCLLAGANATVEAPGASRAEEATWLRSTAMEVAVQETLQQAAVFSVMLAMWGIGAVYFATRRVLKGFNLGLKFTCIKILVLIIQAAEVAAKFRRRPAPVEPPPDAPGGAPLFPFSADADASEEGAYLELHHSLFDFILTLVALPVTLLALRTFDPCELYRLEERSPAFGGLVPLRPSGAAAPKRGNGDEGQGKGHEATQDALFAAHASDRLHVGRVTAK</sequence>
<keyword evidence="8" id="KW-1185">Reference proteome</keyword>
<comment type="caution">
    <text evidence="7">The sequence shown here is derived from an EMBL/GenBank/DDBJ whole genome shotgun (WGS) entry which is preliminary data.</text>
</comment>
<feature type="compositionally biased region" description="Basic and acidic residues" evidence="5">
    <location>
        <begin position="435"/>
        <end position="447"/>
    </location>
</feature>
<feature type="compositionally biased region" description="Low complexity" evidence="5">
    <location>
        <begin position="26"/>
        <end position="36"/>
    </location>
</feature>
<feature type="compositionally biased region" description="Basic and acidic residues" evidence="5">
    <location>
        <begin position="516"/>
        <end position="537"/>
    </location>
</feature>
<feature type="transmembrane region" description="Helical" evidence="6">
    <location>
        <begin position="692"/>
        <end position="711"/>
    </location>
</feature>
<dbReference type="EMBL" id="NWUJ01000004">
    <property type="protein sequence ID" value="PFH35556.1"/>
    <property type="molecule type" value="Genomic_DNA"/>
</dbReference>
<dbReference type="Proteomes" id="UP000224006">
    <property type="component" value="Chromosome IV"/>
</dbReference>
<keyword evidence="3 6" id="KW-1133">Transmembrane helix</keyword>
<dbReference type="GO" id="GO:0016020">
    <property type="term" value="C:membrane"/>
    <property type="evidence" value="ECO:0007669"/>
    <property type="project" value="UniProtKB-SubCell"/>
</dbReference>